<keyword evidence="3" id="KW-1185">Reference proteome</keyword>
<feature type="compositionally biased region" description="Low complexity" evidence="1">
    <location>
        <begin position="195"/>
        <end position="206"/>
    </location>
</feature>
<proteinExistence type="predicted"/>
<dbReference type="AlphaFoldDB" id="A0AAE8MSF3"/>
<feature type="compositionally biased region" description="Polar residues" evidence="1">
    <location>
        <begin position="293"/>
        <end position="307"/>
    </location>
</feature>
<feature type="region of interest" description="Disordered" evidence="1">
    <location>
        <begin position="363"/>
        <end position="450"/>
    </location>
</feature>
<feature type="compositionally biased region" description="Basic and acidic residues" evidence="1">
    <location>
        <begin position="97"/>
        <end position="113"/>
    </location>
</feature>
<comment type="caution">
    <text evidence="2">The sequence shown here is derived from an EMBL/GenBank/DDBJ whole genome shotgun (WGS) entry which is preliminary data.</text>
</comment>
<feature type="region of interest" description="Disordered" evidence="1">
    <location>
        <begin position="1"/>
        <end position="113"/>
    </location>
</feature>
<protein>
    <submittedName>
        <fullName evidence="2">Uncharacterized protein</fullName>
    </submittedName>
</protein>
<gene>
    <name evidence="2" type="ORF">DNG_02449</name>
</gene>
<feature type="region of interest" description="Disordered" evidence="1">
    <location>
        <begin position="158"/>
        <end position="211"/>
    </location>
</feature>
<evidence type="ECO:0000313" key="3">
    <source>
        <dbReference type="Proteomes" id="UP001187682"/>
    </source>
</evidence>
<evidence type="ECO:0000313" key="2">
    <source>
        <dbReference type="EMBL" id="SPN99597.1"/>
    </source>
</evidence>
<feature type="region of interest" description="Disordered" evidence="1">
    <location>
        <begin position="285"/>
        <end position="309"/>
    </location>
</feature>
<organism evidence="2 3">
    <name type="scientific">Cephalotrichum gorgonifer</name>
    <dbReference type="NCBI Taxonomy" id="2041049"/>
    <lineage>
        <taxon>Eukaryota</taxon>
        <taxon>Fungi</taxon>
        <taxon>Dikarya</taxon>
        <taxon>Ascomycota</taxon>
        <taxon>Pezizomycotina</taxon>
        <taxon>Sordariomycetes</taxon>
        <taxon>Hypocreomycetidae</taxon>
        <taxon>Microascales</taxon>
        <taxon>Microascaceae</taxon>
        <taxon>Cephalotrichum</taxon>
    </lineage>
</organism>
<feature type="compositionally biased region" description="Polar residues" evidence="1">
    <location>
        <begin position="417"/>
        <end position="426"/>
    </location>
</feature>
<feature type="compositionally biased region" description="Polar residues" evidence="1">
    <location>
        <begin position="336"/>
        <end position="347"/>
    </location>
</feature>
<dbReference type="EMBL" id="ONZQ02000003">
    <property type="protein sequence ID" value="SPN99597.1"/>
    <property type="molecule type" value="Genomic_DNA"/>
</dbReference>
<feature type="compositionally biased region" description="Polar residues" evidence="1">
    <location>
        <begin position="184"/>
        <end position="194"/>
    </location>
</feature>
<feature type="region of interest" description="Disordered" evidence="1">
    <location>
        <begin position="325"/>
        <end position="350"/>
    </location>
</feature>
<feature type="compositionally biased region" description="Low complexity" evidence="1">
    <location>
        <begin position="50"/>
        <end position="66"/>
    </location>
</feature>
<feature type="compositionally biased region" description="Polar residues" evidence="1">
    <location>
        <begin position="17"/>
        <end position="26"/>
    </location>
</feature>
<evidence type="ECO:0000256" key="1">
    <source>
        <dbReference type="SAM" id="MobiDB-lite"/>
    </source>
</evidence>
<feature type="compositionally biased region" description="Low complexity" evidence="1">
    <location>
        <begin position="427"/>
        <end position="439"/>
    </location>
</feature>
<reference evidence="2" key="1">
    <citation type="submission" date="2018-03" db="EMBL/GenBank/DDBJ databases">
        <authorList>
            <person name="Guldener U."/>
        </authorList>
    </citation>
    <scope>NUCLEOTIDE SEQUENCE</scope>
</reference>
<feature type="compositionally biased region" description="Polar residues" evidence="1">
    <location>
        <begin position="363"/>
        <end position="372"/>
    </location>
</feature>
<accession>A0AAE8MSF3</accession>
<dbReference type="Proteomes" id="UP001187682">
    <property type="component" value="Unassembled WGS sequence"/>
</dbReference>
<name>A0AAE8MSF3_9PEZI</name>
<sequence length="450" mass="47180">MPRATDSLASRPASFHTGGSSPQSPGTEPVPEAPLRVWMREGESDTAQDSALSPSSHSSLSNPLVLEQSAESAEPVTAPESPTEPSDMDCDASVGDDPQHSDPGLHLKEDNESLRAVSHSSTVFFDAPGSLASRLGSFMSDIEEQPPTADVVVLPTTDAKDGRSPERQPAFSQARLALEPGRDVSSNYSASGMLSSTASPTTPRSPVISPERLREELPYEVDTLRQRLFSHYPSGVFGSSTWEQSEDLDLTSLGRLSVENTSVEGRVRLSSEELTVIQGSRSMSLESRPVSIRGSQTIPPSRSSTLRSGHMISPVPIATSMSGRWHDGPADASAAASETRTLGGQPSTTETCTITSTQAIKSRTFSSPSGSEISAAKASVDTSGATERSRSCEPLSPLDKGLSTICTPDAPVAEGMNNATGDTQTISTDTATSGNSAAGGVAGNDGYRRR</sequence>